<proteinExistence type="predicted"/>
<dbReference type="AlphaFoldDB" id="A0A9D1TCY6"/>
<keyword evidence="4" id="KW-0472">Membrane</keyword>
<feature type="transmembrane region" description="Helical" evidence="4">
    <location>
        <begin position="21"/>
        <end position="41"/>
    </location>
</feature>
<keyword evidence="4" id="KW-1133">Transmembrane helix</keyword>
<name>A0A9D1TCY6_9FIRM</name>
<dbReference type="Gene3D" id="1.10.10.60">
    <property type="entry name" value="Homeodomain-like"/>
    <property type="match status" value="2"/>
</dbReference>
<evidence type="ECO:0000313" key="6">
    <source>
        <dbReference type="EMBL" id="HIV28181.1"/>
    </source>
</evidence>
<keyword evidence="3" id="KW-0804">Transcription</keyword>
<evidence type="ECO:0000256" key="2">
    <source>
        <dbReference type="ARBA" id="ARBA00023125"/>
    </source>
</evidence>
<evidence type="ECO:0000313" key="7">
    <source>
        <dbReference type="Proteomes" id="UP000886884"/>
    </source>
</evidence>
<evidence type="ECO:0000256" key="4">
    <source>
        <dbReference type="SAM" id="Phobius"/>
    </source>
</evidence>
<protein>
    <submittedName>
        <fullName evidence="6">Helix-turn-helix domain-containing protein</fullName>
    </submittedName>
</protein>
<dbReference type="PROSITE" id="PS00041">
    <property type="entry name" value="HTH_ARAC_FAMILY_1"/>
    <property type="match status" value="1"/>
</dbReference>
<keyword evidence="2" id="KW-0238">DNA-binding</keyword>
<accession>A0A9D1TCY6</accession>
<dbReference type="Pfam" id="PF12833">
    <property type="entry name" value="HTH_18"/>
    <property type="match status" value="1"/>
</dbReference>
<dbReference type="GO" id="GO:0043565">
    <property type="term" value="F:sequence-specific DNA binding"/>
    <property type="evidence" value="ECO:0007669"/>
    <property type="project" value="InterPro"/>
</dbReference>
<dbReference type="SUPFAM" id="SSF46689">
    <property type="entry name" value="Homeodomain-like"/>
    <property type="match status" value="1"/>
</dbReference>
<keyword evidence="1" id="KW-0805">Transcription regulation</keyword>
<feature type="transmembrane region" description="Helical" evidence="4">
    <location>
        <begin position="299"/>
        <end position="319"/>
    </location>
</feature>
<dbReference type="PANTHER" id="PTHR43280">
    <property type="entry name" value="ARAC-FAMILY TRANSCRIPTIONAL REGULATOR"/>
    <property type="match status" value="1"/>
</dbReference>
<organism evidence="6 7">
    <name type="scientific">Candidatus Ornithocaccomicrobium faecavium</name>
    <dbReference type="NCBI Taxonomy" id="2840890"/>
    <lineage>
        <taxon>Bacteria</taxon>
        <taxon>Bacillati</taxon>
        <taxon>Bacillota</taxon>
        <taxon>Clostridia</taxon>
        <taxon>Candidatus Ornithocaccomicrobium</taxon>
    </lineage>
</organism>
<dbReference type="PANTHER" id="PTHR43280:SF28">
    <property type="entry name" value="HTH-TYPE TRANSCRIPTIONAL ACTIVATOR RHAS"/>
    <property type="match status" value="1"/>
</dbReference>
<dbReference type="EMBL" id="DVOT01000169">
    <property type="protein sequence ID" value="HIV28181.1"/>
    <property type="molecule type" value="Genomic_DNA"/>
</dbReference>
<dbReference type="SMART" id="SM00342">
    <property type="entry name" value="HTH_ARAC"/>
    <property type="match status" value="1"/>
</dbReference>
<dbReference type="Proteomes" id="UP000886884">
    <property type="component" value="Unassembled WGS sequence"/>
</dbReference>
<keyword evidence="4" id="KW-0812">Transmembrane</keyword>
<reference evidence="6" key="1">
    <citation type="submission" date="2020-10" db="EMBL/GenBank/DDBJ databases">
        <authorList>
            <person name="Gilroy R."/>
        </authorList>
    </citation>
    <scope>NUCLEOTIDE SEQUENCE</scope>
    <source>
        <strain evidence="6">CHK183-6373</strain>
    </source>
</reference>
<dbReference type="GO" id="GO:0003700">
    <property type="term" value="F:DNA-binding transcription factor activity"/>
    <property type="evidence" value="ECO:0007669"/>
    <property type="project" value="InterPro"/>
</dbReference>
<evidence type="ECO:0000256" key="3">
    <source>
        <dbReference type="ARBA" id="ARBA00023163"/>
    </source>
</evidence>
<dbReference type="InterPro" id="IPR018060">
    <property type="entry name" value="HTH_AraC"/>
</dbReference>
<sequence>MDMHKKRNWIRALRRSKSFRYFVISYVALLCAIMALNMVYYRKSSSMLFEQSVAMNNTQAERFASTLETEISNCMDSLLKIEKTYAFSQLLNDDSAGNALDRWDIYELRAQMKMALRGSMKDMFLYFCSQDIVVSAPDNSTCSSKIYYRTYYNDARQSYEAWAALLQPSVSVRCAAIYADGLPCLAISRALPTADRKNLHATVVCVFEPTLLSDFMDGAQGESAVAVYGSDGALLLASDYAMAPARLPEIASSGRYARIELAGQALYIAVEDSRIAGCRYVSLLSEEAFLRQMRSIRVFQVWFTVGTFAFGAAIAFLMAMRAIRPLRETVRAVAESTDLEWNALAEDEFDYLKNTVADMASERRQLQRAFDRRANAAQQNFLFEALHGRTPKGANLAEELGKYHIPCLSDCFAVALIRTGEEEDPQALAARCRASALKQGCIANVLLMTLPELTCVFNVPTQADAAIASRICENFARADRVIAVSGVFSGGSALARAYRQAVEVREYRFVYGAGGVLTPEICATGESFHFNPTFYALAEAALAEDIRAGEYAREDALKRFDALRRAYSDDGVTTPHSARCFAYDLHAVLVNVILEENAQDFAALRQDGNGLFRRFTDLVQLRQEFADCLMAVNAFCHRNAPADELCARVQAYLEENYADPNLGVATLDHVFGLSSDYLSAQFKRRTGYSIGDALARIRVAHICDRLVNTEDTLEEIAASVGLLNSSTLIRIFKKYRGITPGAYRKRNQR</sequence>
<dbReference type="InterPro" id="IPR018062">
    <property type="entry name" value="HTH_AraC-typ_CS"/>
</dbReference>
<evidence type="ECO:0000256" key="1">
    <source>
        <dbReference type="ARBA" id="ARBA00023015"/>
    </source>
</evidence>
<dbReference type="InterPro" id="IPR009057">
    <property type="entry name" value="Homeodomain-like_sf"/>
</dbReference>
<feature type="domain" description="HTH araC/xylS-type" evidence="5">
    <location>
        <begin position="647"/>
        <end position="746"/>
    </location>
</feature>
<reference evidence="6" key="2">
    <citation type="journal article" date="2021" name="PeerJ">
        <title>Extensive microbial diversity within the chicken gut microbiome revealed by metagenomics and culture.</title>
        <authorList>
            <person name="Gilroy R."/>
            <person name="Ravi A."/>
            <person name="Getino M."/>
            <person name="Pursley I."/>
            <person name="Horton D.L."/>
            <person name="Alikhan N.F."/>
            <person name="Baker D."/>
            <person name="Gharbi K."/>
            <person name="Hall N."/>
            <person name="Watson M."/>
            <person name="Adriaenssens E.M."/>
            <person name="Foster-Nyarko E."/>
            <person name="Jarju S."/>
            <person name="Secka A."/>
            <person name="Antonio M."/>
            <person name="Oren A."/>
            <person name="Chaudhuri R.R."/>
            <person name="La Ragione R."/>
            <person name="Hildebrand F."/>
            <person name="Pallen M.J."/>
        </authorList>
    </citation>
    <scope>NUCLEOTIDE SEQUENCE</scope>
    <source>
        <strain evidence="6">CHK183-6373</strain>
    </source>
</reference>
<dbReference type="PROSITE" id="PS01124">
    <property type="entry name" value="HTH_ARAC_FAMILY_2"/>
    <property type="match status" value="1"/>
</dbReference>
<gene>
    <name evidence="6" type="ORF">IAA64_09430</name>
</gene>
<comment type="caution">
    <text evidence="6">The sequence shown here is derived from an EMBL/GenBank/DDBJ whole genome shotgun (WGS) entry which is preliminary data.</text>
</comment>
<evidence type="ECO:0000259" key="5">
    <source>
        <dbReference type="PROSITE" id="PS01124"/>
    </source>
</evidence>